<reference evidence="7 8" key="1">
    <citation type="submission" date="2020-06" db="EMBL/GenBank/DDBJ databases">
        <title>Whole-genome sequence of Allochromatium humboldtianum DSM 21881, type strain.</title>
        <authorList>
            <person name="Kyndt J.A."/>
            <person name="Meyer T.E."/>
        </authorList>
    </citation>
    <scope>NUCLEOTIDE SEQUENCE [LARGE SCALE GENOMIC DNA]</scope>
    <source>
        <strain evidence="7 8">DSM 21881</strain>
    </source>
</reference>
<dbReference type="Pfam" id="PF04357">
    <property type="entry name" value="TamB"/>
    <property type="match status" value="1"/>
</dbReference>
<keyword evidence="8" id="KW-1185">Reference proteome</keyword>
<dbReference type="RefSeq" id="WP_176976423.1">
    <property type="nucleotide sequence ID" value="NZ_JABZEO010000006.1"/>
</dbReference>
<comment type="subcellular location">
    <subcellularLocation>
        <location evidence="1">Membrane</location>
        <topology evidence="1">Single-pass membrane protein</topology>
    </subcellularLocation>
</comment>
<dbReference type="PANTHER" id="PTHR36985">
    <property type="entry name" value="TRANSLOCATION AND ASSEMBLY MODULE SUBUNIT TAMB"/>
    <property type="match status" value="1"/>
</dbReference>
<dbReference type="GO" id="GO:0009306">
    <property type="term" value="P:protein secretion"/>
    <property type="evidence" value="ECO:0007669"/>
    <property type="project" value="InterPro"/>
</dbReference>
<dbReference type="GO" id="GO:0005886">
    <property type="term" value="C:plasma membrane"/>
    <property type="evidence" value="ECO:0007669"/>
    <property type="project" value="InterPro"/>
</dbReference>
<dbReference type="InterPro" id="IPR007452">
    <property type="entry name" value="TamB_C"/>
</dbReference>
<evidence type="ECO:0000313" key="7">
    <source>
        <dbReference type="EMBL" id="NVZ09667.1"/>
    </source>
</evidence>
<dbReference type="Proteomes" id="UP000592294">
    <property type="component" value="Unassembled WGS sequence"/>
</dbReference>
<feature type="domain" description="Translocation and assembly module TamB C-terminal" evidence="6">
    <location>
        <begin position="998"/>
        <end position="1345"/>
    </location>
</feature>
<feature type="region of interest" description="Disordered" evidence="5">
    <location>
        <begin position="1084"/>
        <end position="1108"/>
    </location>
</feature>
<evidence type="ECO:0000313" key="8">
    <source>
        <dbReference type="Proteomes" id="UP000592294"/>
    </source>
</evidence>
<feature type="compositionally biased region" description="Basic and acidic residues" evidence="5">
    <location>
        <begin position="1085"/>
        <end position="1094"/>
    </location>
</feature>
<keyword evidence="4" id="KW-0472">Membrane</keyword>
<sequence>MARLLRYLSLVLLSLALLLAGVLLLVNTETGHGLVARMIVQASDGRVRLSGLTGILPLAPRVARLELHDADGIWLEVEDAALEIDPRPLLRATLAIEILSARAVMLSRLPAPGDGDAGAVGLPLPLLLQRLAIDTLHLDGALPGAPLLTLEGSGQASGVGDLEAILLLSTRDRPDHYRLEIARARGREQLDLAMSETPGGLVAALATAAGVRVPTPLGAWRLDATADGPLTALALSAVLDAGPLQASVEGMVDLANRSTTGLRLAADLPAMAIDPGDAPGLAWGRVSLTADLDGPLRRPHGSARIEVNHLEVGELDIEHLAAKGDGDASGLRFDATLTGMRALTALPESTASVPLRITGALDPSVPARPFQLDVAHPLLDLAMTGELTTRSAQASLSLPDLAPVGALTGVSLAGAAKIDLTGALDGPPRLDATGELTLTRAPGPLVDLLGPEARLSLSAQRAGNVWQLAAARIQGAAIALSAQGRAERDALALDWSLDVGDLSALAPGWGGRVQARGAITGRPEAPELVADLSADADLAEAGRGRVSGRLSADLSAPAGSLDLQGAWAGQPVAIDMEGGRLANGDLNLSLGDSRWAGVAASGSLRLPSGAALPQGEVRLRAERLADLTPLLALTSLTASDKVLAGRLSAHVRLAETGVAHIEAEGDGLALPGAIRVETLALRATVTEPLDIAKTEATLRLQGLAVRGIAGDLSLTALGNAAALDLTADTALETPTGPARMTARARLDGPRRRLTIQHLEARAHDEPLRLLAPTTLDLADGVAVDRLRLALGAGGGRGSVEIAGRLAPTLDCEASVADLSLDVLRRFATDLPLAGSLSVQARLAGAPSRAVGNIGLQVEDLRLTEGAGRSVPPARITASVDLGSDVARIDARAETGPKAALRLHGRIGRQSPIGRAGLDLRADGRIDLDLLDPLLTSGGRQVSGQTVLATAIGGTWAEPRLDGRLRLDAATWRDRTIGLALTEISGALALFGETMRIDQLTARAGQGKVTVNGSVGLLSTDLPMDLRLVARDARPIQSDRLAIEGDADVRLHGQAAGRLDAEGAVRLKRVEIRLPERLPASLATLEVRERGERRQPSRGQRNAGPRWQPDVQLDLRVSAPSAIDVQGRGVHAELGGEVQLRGPLAALDATGGVNLVRGHYELAGQALRFSRGRLDFDGAAVLDPSLDLEARASVSGSTAILSVLGTASAPRIELRGEPEMPQDEVLSRLLFGVAGGRLSPLQATRLGLAAASISGIGGGKGVGLLDRARTGLGLERLSIGTDERGESRIESGRNLSERVYLGARQGTRAGEPQGVLRIDATRNITLEADVGTSGGTRAGAAFEHEY</sequence>
<evidence type="ECO:0000256" key="5">
    <source>
        <dbReference type="SAM" id="MobiDB-lite"/>
    </source>
</evidence>
<comment type="caution">
    <text evidence="7">The sequence shown here is derived from an EMBL/GenBank/DDBJ whole genome shotgun (WGS) entry which is preliminary data.</text>
</comment>
<proteinExistence type="predicted"/>
<name>A0A850REA4_9GAMM</name>
<keyword evidence="2" id="KW-0812">Transmembrane</keyword>
<dbReference type="EMBL" id="JABZEO010000006">
    <property type="protein sequence ID" value="NVZ09667.1"/>
    <property type="molecule type" value="Genomic_DNA"/>
</dbReference>
<protein>
    <submittedName>
        <fullName evidence="7">Translocation/assembly module TamB domain-containing protein</fullName>
    </submittedName>
</protein>
<gene>
    <name evidence="7" type="ORF">HW932_10370</name>
</gene>
<evidence type="ECO:0000259" key="6">
    <source>
        <dbReference type="Pfam" id="PF04357"/>
    </source>
</evidence>
<accession>A0A850REA4</accession>
<dbReference type="PANTHER" id="PTHR36985:SF1">
    <property type="entry name" value="TRANSLOCATION AND ASSEMBLY MODULE SUBUNIT TAMB"/>
    <property type="match status" value="1"/>
</dbReference>
<keyword evidence="3" id="KW-1133">Transmembrane helix</keyword>
<dbReference type="GO" id="GO:0097347">
    <property type="term" value="C:TAM protein secretion complex"/>
    <property type="evidence" value="ECO:0007669"/>
    <property type="project" value="TreeGrafter"/>
</dbReference>
<organism evidence="7 8">
    <name type="scientific">Allochromatium humboldtianum</name>
    <dbReference type="NCBI Taxonomy" id="504901"/>
    <lineage>
        <taxon>Bacteria</taxon>
        <taxon>Pseudomonadati</taxon>
        <taxon>Pseudomonadota</taxon>
        <taxon>Gammaproteobacteria</taxon>
        <taxon>Chromatiales</taxon>
        <taxon>Chromatiaceae</taxon>
        <taxon>Allochromatium</taxon>
    </lineage>
</organism>
<evidence type="ECO:0000256" key="3">
    <source>
        <dbReference type="ARBA" id="ARBA00022989"/>
    </source>
</evidence>
<evidence type="ECO:0000256" key="2">
    <source>
        <dbReference type="ARBA" id="ARBA00022692"/>
    </source>
</evidence>
<evidence type="ECO:0000256" key="4">
    <source>
        <dbReference type="ARBA" id="ARBA00023136"/>
    </source>
</evidence>
<evidence type="ECO:0000256" key="1">
    <source>
        <dbReference type="ARBA" id="ARBA00004167"/>
    </source>
</evidence>